<name>A0A2B2LF02_BACCE</name>
<dbReference type="EMBL" id="NVAP01000045">
    <property type="protein sequence ID" value="PFQ43384.1"/>
    <property type="molecule type" value="Genomic_DNA"/>
</dbReference>
<protein>
    <submittedName>
        <fullName evidence="2">Uncharacterized protein</fullName>
    </submittedName>
</protein>
<comment type="caution">
    <text evidence="2">The sequence shown here is derived from an EMBL/GenBank/DDBJ whole genome shotgun (WGS) entry which is preliminary data.</text>
</comment>
<sequence length="64" mass="7748">MDSSVNKKYCFTFFFINAIFKNVTYFLYVGAFLPFCLIMKKKDKLNKNIFIEKLFKIAYNQYSF</sequence>
<proteinExistence type="predicted"/>
<dbReference type="Proteomes" id="UP000224386">
    <property type="component" value="Unassembled WGS sequence"/>
</dbReference>
<keyword evidence="1" id="KW-0812">Transmembrane</keyword>
<evidence type="ECO:0000256" key="1">
    <source>
        <dbReference type="SAM" id="Phobius"/>
    </source>
</evidence>
<gene>
    <name evidence="2" type="ORF">COK05_22305</name>
</gene>
<dbReference type="AlphaFoldDB" id="A0A2B2LF02"/>
<organism evidence="2 3">
    <name type="scientific">Bacillus cereus</name>
    <dbReference type="NCBI Taxonomy" id="1396"/>
    <lineage>
        <taxon>Bacteria</taxon>
        <taxon>Bacillati</taxon>
        <taxon>Bacillota</taxon>
        <taxon>Bacilli</taxon>
        <taxon>Bacillales</taxon>
        <taxon>Bacillaceae</taxon>
        <taxon>Bacillus</taxon>
        <taxon>Bacillus cereus group</taxon>
    </lineage>
</organism>
<reference evidence="2 3" key="1">
    <citation type="submission" date="2017-09" db="EMBL/GenBank/DDBJ databases">
        <title>Large-scale bioinformatics analysis of Bacillus genomes uncovers conserved roles of natural products in bacterial physiology.</title>
        <authorList>
            <consortium name="Agbiome Team Llc"/>
            <person name="Bleich R.M."/>
            <person name="Grubbs K.J."/>
            <person name="Santa Maria K.C."/>
            <person name="Allen S.E."/>
            <person name="Farag S."/>
            <person name="Shank E.A."/>
            <person name="Bowers A."/>
        </authorList>
    </citation>
    <scope>NUCLEOTIDE SEQUENCE [LARGE SCALE GENOMIC DNA]</scope>
    <source>
        <strain evidence="2 3">AFS070861</strain>
    </source>
</reference>
<evidence type="ECO:0000313" key="3">
    <source>
        <dbReference type="Proteomes" id="UP000224386"/>
    </source>
</evidence>
<evidence type="ECO:0000313" key="2">
    <source>
        <dbReference type="EMBL" id="PFQ43384.1"/>
    </source>
</evidence>
<accession>A0A2B2LF02</accession>
<keyword evidence="1" id="KW-1133">Transmembrane helix</keyword>
<keyword evidence="1" id="KW-0472">Membrane</keyword>
<feature type="transmembrane region" description="Helical" evidence="1">
    <location>
        <begin position="12"/>
        <end position="38"/>
    </location>
</feature>